<dbReference type="RefSeq" id="WP_237382414.1">
    <property type="nucleotide sequence ID" value="NZ_CP071793.1"/>
</dbReference>
<dbReference type="Proteomes" id="UP000663929">
    <property type="component" value="Chromosome"/>
</dbReference>
<dbReference type="GO" id="GO:0005524">
    <property type="term" value="F:ATP binding"/>
    <property type="evidence" value="ECO:0007669"/>
    <property type="project" value="UniProtKB-UniRule"/>
</dbReference>
<evidence type="ECO:0000256" key="7">
    <source>
        <dbReference type="PROSITE-ProRule" id="PRU10141"/>
    </source>
</evidence>
<dbReference type="AlphaFoldDB" id="A0A8A4U0N3"/>
<sequence length="519" mass="57780">MLLIVEKNPKFIALLKEHLKLDGLRPVFVDSCDDAIYLLQTAEVEFLLANLSVEKELNPLLALEKAAQAADIPRLFLESNKTRSLAFHFKVASDTAPMLKLPATISQLTKRMLRIKHGDDPLIGCKIGPKGQEVELIRCLGAGAMGTVYEGMQASLQRRVAVKFLSRDYQKSDPDAAQRFQNEARAVAQLRSNHIVQIYFTGEYQEHAYSVMEFLDGPSLEQYLRKKSPLRVGEGLRLALQVLQGLSEAHRHRQIHRDVKPANVMLNAKGEAVLLDFGLVRGVRAQELTQAGALLGTPRYMAPEQINGQRGDHRADIYSLGIMLYEMLLGEPPFKGKDLVSVLVKHVNQPLPRPDELGRKLDGTLFSLVERLCAKDPGERFQSADAATDAIRGYLATYQEHLNLISFSDPREVRKQLNPYSASAIGGEGQLTTRIGDVPPDRQHSLAVFQDLIRHLGEGEPSLGEFESATLTLPGSDWTLFPYRDGLAGLTSEAEGADEKLRQYHPEVLRSLLDSHQRS</sequence>
<evidence type="ECO:0000259" key="8">
    <source>
        <dbReference type="PROSITE" id="PS50011"/>
    </source>
</evidence>
<dbReference type="CDD" id="cd14014">
    <property type="entry name" value="STKc_PknB_like"/>
    <property type="match status" value="1"/>
</dbReference>
<dbReference type="PROSITE" id="PS00107">
    <property type="entry name" value="PROTEIN_KINASE_ATP"/>
    <property type="match status" value="1"/>
</dbReference>
<dbReference type="InterPro" id="IPR017441">
    <property type="entry name" value="Protein_kinase_ATP_BS"/>
</dbReference>
<accession>A0A8A4U0N3</accession>
<evidence type="ECO:0000256" key="4">
    <source>
        <dbReference type="ARBA" id="ARBA00022741"/>
    </source>
</evidence>
<dbReference type="Pfam" id="PF00069">
    <property type="entry name" value="Pkinase"/>
    <property type="match status" value="1"/>
</dbReference>
<dbReference type="KEGG" id="scor:J3U87_07505"/>
<dbReference type="EC" id="2.7.11.1" evidence="1"/>
<evidence type="ECO:0000256" key="1">
    <source>
        <dbReference type="ARBA" id="ARBA00012513"/>
    </source>
</evidence>
<feature type="binding site" evidence="7">
    <location>
        <position position="163"/>
    </location>
    <ligand>
        <name>ATP</name>
        <dbReference type="ChEBI" id="CHEBI:30616"/>
    </ligand>
</feature>
<protein>
    <recommendedName>
        <fullName evidence="1">non-specific serine/threonine protein kinase</fullName>
        <ecNumber evidence="1">2.7.11.1</ecNumber>
    </recommendedName>
</protein>
<dbReference type="GO" id="GO:0004674">
    <property type="term" value="F:protein serine/threonine kinase activity"/>
    <property type="evidence" value="ECO:0007669"/>
    <property type="project" value="UniProtKB-KW"/>
</dbReference>
<organism evidence="9 10">
    <name type="scientific">Sulfidibacter corallicola</name>
    <dbReference type="NCBI Taxonomy" id="2818388"/>
    <lineage>
        <taxon>Bacteria</taxon>
        <taxon>Pseudomonadati</taxon>
        <taxon>Acidobacteriota</taxon>
        <taxon>Holophagae</taxon>
        <taxon>Acanthopleuribacterales</taxon>
        <taxon>Acanthopleuribacteraceae</taxon>
        <taxon>Sulfidibacter</taxon>
    </lineage>
</organism>
<dbReference type="Gene3D" id="3.30.200.20">
    <property type="entry name" value="Phosphorylase Kinase, domain 1"/>
    <property type="match status" value="1"/>
</dbReference>
<feature type="domain" description="Protein kinase" evidence="8">
    <location>
        <begin position="134"/>
        <end position="395"/>
    </location>
</feature>
<keyword evidence="6 7" id="KW-0067">ATP-binding</keyword>
<keyword evidence="3" id="KW-0808">Transferase</keyword>
<dbReference type="Gene3D" id="1.10.510.10">
    <property type="entry name" value="Transferase(Phosphotransferase) domain 1"/>
    <property type="match status" value="1"/>
</dbReference>
<keyword evidence="5 9" id="KW-0418">Kinase</keyword>
<dbReference type="SMART" id="SM00220">
    <property type="entry name" value="S_TKc"/>
    <property type="match status" value="1"/>
</dbReference>
<evidence type="ECO:0000313" key="9">
    <source>
        <dbReference type="EMBL" id="QTD52305.1"/>
    </source>
</evidence>
<name>A0A8A4U0N3_SULCO</name>
<evidence type="ECO:0000256" key="5">
    <source>
        <dbReference type="ARBA" id="ARBA00022777"/>
    </source>
</evidence>
<reference evidence="9" key="1">
    <citation type="submission" date="2021-03" db="EMBL/GenBank/DDBJ databases">
        <title>Acanthopleuribacteraceae sp. M133.</title>
        <authorList>
            <person name="Wang G."/>
        </authorList>
    </citation>
    <scope>NUCLEOTIDE SEQUENCE</scope>
    <source>
        <strain evidence="9">M133</strain>
    </source>
</reference>
<dbReference type="FunFam" id="1.10.510.10:FF:000021">
    <property type="entry name" value="Serine/threonine protein kinase"/>
    <property type="match status" value="1"/>
</dbReference>
<dbReference type="InterPro" id="IPR000719">
    <property type="entry name" value="Prot_kinase_dom"/>
</dbReference>
<evidence type="ECO:0000256" key="3">
    <source>
        <dbReference type="ARBA" id="ARBA00022679"/>
    </source>
</evidence>
<dbReference type="PANTHER" id="PTHR43289:SF6">
    <property type="entry name" value="SERINE_THREONINE-PROTEIN KINASE NEKL-3"/>
    <property type="match status" value="1"/>
</dbReference>
<dbReference type="EMBL" id="CP071793">
    <property type="protein sequence ID" value="QTD52305.1"/>
    <property type="molecule type" value="Genomic_DNA"/>
</dbReference>
<keyword evidence="2 9" id="KW-0723">Serine/threonine-protein kinase</keyword>
<proteinExistence type="predicted"/>
<dbReference type="PANTHER" id="PTHR43289">
    <property type="entry name" value="MITOGEN-ACTIVATED PROTEIN KINASE KINASE KINASE 20-RELATED"/>
    <property type="match status" value="1"/>
</dbReference>
<evidence type="ECO:0000256" key="6">
    <source>
        <dbReference type="ARBA" id="ARBA00022840"/>
    </source>
</evidence>
<evidence type="ECO:0000256" key="2">
    <source>
        <dbReference type="ARBA" id="ARBA00022527"/>
    </source>
</evidence>
<dbReference type="PROSITE" id="PS50011">
    <property type="entry name" value="PROTEIN_KINASE_DOM"/>
    <property type="match status" value="1"/>
</dbReference>
<dbReference type="SUPFAM" id="SSF56112">
    <property type="entry name" value="Protein kinase-like (PK-like)"/>
    <property type="match status" value="1"/>
</dbReference>
<evidence type="ECO:0000313" key="10">
    <source>
        <dbReference type="Proteomes" id="UP000663929"/>
    </source>
</evidence>
<keyword evidence="4 7" id="KW-0547">Nucleotide-binding</keyword>
<dbReference type="Gene3D" id="3.40.50.2300">
    <property type="match status" value="1"/>
</dbReference>
<dbReference type="InterPro" id="IPR011009">
    <property type="entry name" value="Kinase-like_dom_sf"/>
</dbReference>
<keyword evidence="10" id="KW-1185">Reference proteome</keyword>
<gene>
    <name evidence="9" type="ORF">J3U87_07505</name>
</gene>